<keyword evidence="1" id="KW-0472">Membrane</keyword>
<feature type="transmembrane region" description="Helical" evidence="1">
    <location>
        <begin position="125"/>
        <end position="143"/>
    </location>
</feature>
<keyword evidence="3" id="KW-1185">Reference proteome</keyword>
<keyword evidence="1" id="KW-1133">Transmembrane helix</keyword>
<accession>A0A1B9EA99</accession>
<name>A0A1B9EA99_9FLAO</name>
<evidence type="ECO:0000256" key="1">
    <source>
        <dbReference type="SAM" id="Phobius"/>
    </source>
</evidence>
<protein>
    <submittedName>
        <fullName evidence="2">Uncharacterized protein</fullName>
    </submittedName>
</protein>
<gene>
    <name evidence="2" type="ORF">LPBF_00080</name>
</gene>
<evidence type="ECO:0000313" key="2">
    <source>
        <dbReference type="EMBL" id="OCB78821.1"/>
    </source>
</evidence>
<comment type="caution">
    <text evidence="2">The sequence shown here is derived from an EMBL/GenBank/DDBJ whole genome shotgun (WGS) entry which is preliminary data.</text>
</comment>
<organism evidence="2 3">
    <name type="scientific">Flavobacterium crassostreae</name>
    <dbReference type="NCBI Taxonomy" id="1763534"/>
    <lineage>
        <taxon>Bacteria</taxon>
        <taxon>Pseudomonadati</taxon>
        <taxon>Bacteroidota</taxon>
        <taxon>Flavobacteriia</taxon>
        <taxon>Flavobacteriales</taxon>
        <taxon>Flavobacteriaceae</taxon>
        <taxon>Flavobacterium</taxon>
    </lineage>
</organism>
<dbReference type="EMBL" id="LVEP01000001">
    <property type="protein sequence ID" value="OCB78821.1"/>
    <property type="molecule type" value="Genomic_DNA"/>
</dbReference>
<dbReference type="OrthoDB" id="1377126at2"/>
<proteinExistence type="predicted"/>
<sequence length="157" mass="17238">MGFFKKIGKSIKKNVSFKNFAKIATPALGVIPGFGGVLQSTAQNLQDQAQAKRDQRAYDAEILRQQNNHDINQVTKVVTSSAVEMLGGAVIDGAIDGMNQGTKKALSKGGSSLIDMSIKEWFSQHWKQLAIAILTLGIAIYFIRKNAKKQPVKRSYR</sequence>
<dbReference type="AlphaFoldDB" id="A0A1B9EA99"/>
<dbReference type="RefSeq" id="WP_066330781.1">
    <property type="nucleotide sequence ID" value="NZ_CP017688.1"/>
</dbReference>
<feature type="transmembrane region" description="Helical" evidence="1">
    <location>
        <begin position="20"/>
        <end position="38"/>
    </location>
</feature>
<dbReference type="STRING" id="1763534.GCA_001831475_01907"/>
<reference evidence="2 3" key="1">
    <citation type="submission" date="2016-03" db="EMBL/GenBank/DDBJ databases">
        <authorList>
            <person name="Ploux O."/>
        </authorList>
    </citation>
    <scope>NUCLEOTIDE SEQUENCE [LARGE SCALE GENOMIC DNA]</scope>
    <source>
        <strain evidence="2 3">LPB0076</strain>
    </source>
</reference>
<keyword evidence="1" id="KW-0812">Transmembrane</keyword>
<evidence type="ECO:0000313" key="3">
    <source>
        <dbReference type="Proteomes" id="UP000093510"/>
    </source>
</evidence>
<dbReference type="Proteomes" id="UP000093510">
    <property type="component" value="Unassembled WGS sequence"/>
</dbReference>